<evidence type="ECO:0000313" key="1">
    <source>
        <dbReference type="EMBL" id="AFX98341.1"/>
    </source>
</evidence>
<dbReference type="AlphaFoldDB" id="K7ZC66"/>
<dbReference type="EMBL" id="CP003539">
    <property type="protein sequence ID" value="AFX98341.1"/>
    <property type="molecule type" value="Genomic_DNA"/>
</dbReference>
<reference evidence="1 2" key="1">
    <citation type="journal article" date="2012" name="Proc. Natl. Acad. Sci. U.S.A.">
        <title>Genome streamlining and chemical defense in a coral reef symbiosis.</title>
        <authorList>
            <person name="Kwan J.C."/>
            <person name="Donia M.S."/>
            <person name="Han A.W."/>
            <person name="Hirose E."/>
            <person name="Haygood M.G."/>
            <person name="Schmidt E.W."/>
        </authorList>
    </citation>
    <scope>NUCLEOTIDE SEQUENCE [LARGE SCALE GENOMIC DNA]</scope>
    <source>
        <strain evidence="1 2">L2</strain>
    </source>
</reference>
<organism evidence="1 2">
    <name type="scientific">Candidatus Endolissoclinum faulkneri L2</name>
    <dbReference type="NCBI Taxonomy" id="1193729"/>
    <lineage>
        <taxon>Bacteria</taxon>
        <taxon>Pseudomonadati</taxon>
        <taxon>Pseudomonadota</taxon>
        <taxon>Alphaproteobacteria</taxon>
        <taxon>Rhodospirillales</taxon>
        <taxon>Rhodospirillaceae</taxon>
        <taxon>Candidatus Endolissoclinum</taxon>
    </lineage>
</organism>
<evidence type="ECO:0000313" key="2">
    <source>
        <dbReference type="Proteomes" id="UP000010077"/>
    </source>
</evidence>
<protein>
    <submittedName>
        <fullName evidence="1">Uncharacterized protein</fullName>
    </submittedName>
</protein>
<dbReference type="HOGENOM" id="CLU_3231059_0_0_5"/>
<keyword evidence="2" id="KW-1185">Reference proteome</keyword>
<dbReference type="KEGG" id="thal:A1OE_137"/>
<name>K7ZC66_9PROT</name>
<gene>
    <name evidence="1" type="ORF">A1OE_137</name>
</gene>
<dbReference type="Proteomes" id="UP000010077">
    <property type="component" value="Chromosome"/>
</dbReference>
<dbReference type="STRING" id="1193729.A1OE_137"/>
<proteinExistence type="predicted"/>
<accession>K7ZC66</accession>
<sequence>MWLNFIVYGIFTAHLTDIISNFFDNISEVSRFNADVNNFANRK</sequence>